<dbReference type="PRINTS" id="PR00038">
    <property type="entry name" value="HTHLUXR"/>
</dbReference>
<sequence length="268" mass="30326">MTFFSSLSADDISRYFRMITQAVGVKRHFDLLVWLQGDVQAHIPHDILVAGWGDFDKGPLYHDIVSDLQGVRSENIDSRALSPFLKNLFNRWLEYEKRPFVISANETGWFPTDVDLQRQLGDGLPKARSMLVHGISDERGKHDCIYIILSTKVTYGDAVCSAMEVLLPYIDTALRQVAHLPLQQILPDTYKPSIDPAEGNAAEKWNLSPREVEIMHWVAMGKTNFEIGSILNISSFTVKNHMQRIFKKLEVSNRMQAVSSFKAASASE</sequence>
<dbReference type="RefSeq" id="WP_160553799.1">
    <property type="nucleotide sequence ID" value="NZ_CP047650.1"/>
</dbReference>
<dbReference type="Gene3D" id="1.10.10.10">
    <property type="entry name" value="Winged helix-like DNA-binding domain superfamily/Winged helix DNA-binding domain"/>
    <property type="match status" value="1"/>
</dbReference>
<evidence type="ECO:0000256" key="1">
    <source>
        <dbReference type="ARBA" id="ARBA00023015"/>
    </source>
</evidence>
<dbReference type="InterPro" id="IPR017470">
    <property type="entry name" value="Tscrpt_reg_EpsA"/>
</dbReference>
<dbReference type="AlphaFoldDB" id="A0A857JB73"/>
<dbReference type="NCBIfam" id="TIGR03020">
    <property type="entry name" value="EpsA"/>
    <property type="match status" value="1"/>
</dbReference>
<gene>
    <name evidence="5" type="primary">epsA</name>
    <name evidence="5" type="ORF">GT347_19585</name>
</gene>
<dbReference type="SMART" id="SM00421">
    <property type="entry name" value="HTH_LUXR"/>
    <property type="match status" value="1"/>
</dbReference>
<dbReference type="PROSITE" id="PS00622">
    <property type="entry name" value="HTH_LUXR_1"/>
    <property type="match status" value="1"/>
</dbReference>
<dbReference type="InterPro" id="IPR016032">
    <property type="entry name" value="Sig_transdc_resp-reg_C-effctor"/>
</dbReference>
<dbReference type="KEGG" id="xyk:GT347_19585"/>
<proteinExistence type="predicted"/>
<evidence type="ECO:0000256" key="3">
    <source>
        <dbReference type="ARBA" id="ARBA00023163"/>
    </source>
</evidence>
<dbReference type="EMBL" id="CP047650">
    <property type="protein sequence ID" value="QHI99988.1"/>
    <property type="molecule type" value="Genomic_DNA"/>
</dbReference>
<keyword evidence="6" id="KW-1185">Reference proteome</keyword>
<dbReference type="PANTHER" id="PTHR44688:SF16">
    <property type="entry name" value="DNA-BINDING TRANSCRIPTIONAL ACTIVATOR DEVR_DOSR"/>
    <property type="match status" value="1"/>
</dbReference>
<dbReference type="SUPFAM" id="SSF46894">
    <property type="entry name" value="C-terminal effector domain of the bipartite response regulators"/>
    <property type="match status" value="1"/>
</dbReference>
<dbReference type="PANTHER" id="PTHR44688">
    <property type="entry name" value="DNA-BINDING TRANSCRIPTIONAL ACTIVATOR DEVR_DOSR"/>
    <property type="match status" value="1"/>
</dbReference>
<organism evidence="5 6">
    <name type="scientific">Xylophilus rhododendri</name>
    <dbReference type="NCBI Taxonomy" id="2697032"/>
    <lineage>
        <taxon>Bacteria</taxon>
        <taxon>Pseudomonadati</taxon>
        <taxon>Pseudomonadota</taxon>
        <taxon>Betaproteobacteria</taxon>
        <taxon>Burkholderiales</taxon>
        <taxon>Xylophilus</taxon>
    </lineage>
</organism>
<evidence type="ECO:0000259" key="4">
    <source>
        <dbReference type="PROSITE" id="PS50043"/>
    </source>
</evidence>
<feature type="domain" description="HTH luxR-type" evidence="4">
    <location>
        <begin position="200"/>
        <end position="265"/>
    </location>
</feature>
<name>A0A857JB73_9BURK</name>
<keyword evidence="2" id="KW-0238">DNA-binding</keyword>
<keyword evidence="3" id="KW-0804">Transcription</keyword>
<keyword evidence="1" id="KW-0805">Transcription regulation</keyword>
<reference evidence="5 6" key="1">
    <citation type="submission" date="2020-01" db="EMBL/GenBank/DDBJ databases">
        <title>Genome sequencing of strain KACC 21265.</title>
        <authorList>
            <person name="Heo J."/>
            <person name="Kim S.-J."/>
            <person name="Kim J.-S."/>
            <person name="Hong S.-B."/>
            <person name="Kwon S.-W."/>
        </authorList>
    </citation>
    <scope>NUCLEOTIDE SEQUENCE [LARGE SCALE GENOMIC DNA]</scope>
    <source>
        <strain evidence="5 6">KACC 21265</strain>
    </source>
</reference>
<dbReference type="CDD" id="cd06170">
    <property type="entry name" value="LuxR_C_like"/>
    <property type="match status" value="1"/>
</dbReference>
<dbReference type="Proteomes" id="UP000464787">
    <property type="component" value="Chromosome"/>
</dbReference>
<dbReference type="Pfam" id="PF00196">
    <property type="entry name" value="GerE"/>
    <property type="match status" value="1"/>
</dbReference>
<dbReference type="PROSITE" id="PS50043">
    <property type="entry name" value="HTH_LUXR_2"/>
    <property type="match status" value="1"/>
</dbReference>
<dbReference type="GO" id="GO:0006355">
    <property type="term" value="P:regulation of DNA-templated transcription"/>
    <property type="evidence" value="ECO:0007669"/>
    <property type="project" value="InterPro"/>
</dbReference>
<dbReference type="GO" id="GO:0003677">
    <property type="term" value="F:DNA binding"/>
    <property type="evidence" value="ECO:0007669"/>
    <property type="project" value="UniProtKB-KW"/>
</dbReference>
<accession>A0A857JB73</accession>
<dbReference type="InterPro" id="IPR000792">
    <property type="entry name" value="Tscrpt_reg_LuxR_C"/>
</dbReference>
<evidence type="ECO:0000256" key="2">
    <source>
        <dbReference type="ARBA" id="ARBA00023125"/>
    </source>
</evidence>
<protein>
    <submittedName>
        <fullName evidence="5">Transcriptional regulator EpsA</fullName>
    </submittedName>
</protein>
<evidence type="ECO:0000313" key="5">
    <source>
        <dbReference type="EMBL" id="QHI99988.1"/>
    </source>
</evidence>
<dbReference type="InterPro" id="IPR036388">
    <property type="entry name" value="WH-like_DNA-bd_sf"/>
</dbReference>
<evidence type="ECO:0000313" key="6">
    <source>
        <dbReference type="Proteomes" id="UP000464787"/>
    </source>
</evidence>